<dbReference type="RefSeq" id="WP_117358469.1">
    <property type="nucleotide sequence ID" value="NZ_QURH01000287.1"/>
</dbReference>
<feature type="transmembrane region" description="Helical" evidence="1">
    <location>
        <begin position="82"/>
        <end position="101"/>
    </location>
</feature>
<protein>
    <submittedName>
        <fullName evidence="2">ABC transporter permease</fullName>
    </submittedName>
</protein>
<proteinExistence type="predicted"/>
<sequence>MTALAGTGALTRLALRRDRIMLPVWLYLIVFMAASTVSSTKGLYPDLASRAELAANTNDTPALVALYGRVYDPTSLGAVSMLKLNILCAVAAAALSIVLVVRHTRADEESGRQELVGATAVGRRAPLTSALTVVLSANLALAALCALALTIAGLPAAGSAAAGAAWAGVGLVFGAIAAVVAQLTAHARTATGYSFAALGAFYLLRAMGDASGSGGPRWLSWLSPIGWGQQFRPYAGNRWWVLLIMVVFAAVMTVGAYTLVSRRDLGAGILPDREGPSAAAPRLRGALSLWWRLQRGSLLGWGVAFVVLGAALGGIASNVGDMVGSAQARDFITKLGGEKGITDAFLATDLVFASVFAAAFGIQAVGRLRAEETGQRTEPVLATGVSRWRWAAGPVLVALLGGAVLLLVTGVVAGAVYAAQSGDGAQFGRVLGAALVQIPAAWVVVGLVVLGYGLVPRLTSLGWAVLVAFLLVGEMGPLLKLPRWVMDVSPFAHTPKLPGTSWSATPLLCMVALTAVLVAAGLWSFRRRDITS</sequence>
<feature type="transmembrane region" description="Helical" evidence="1">
    <location>
        <begin position="190"/>
        <end position="208"/>
    </location>
</feature>
<comment type="caution">
    <text evidence="2">The sequence shown here is derived from an EMBL/GenBank/DDBJ whole genome shotgun (WGS) entry which is preliminary data.</text>
</comment>
<feature type="transmembrane region" description="Helical" evidence="1">
    <location>
        <begin position="461"/>
        <end position="479"/>
    </location>
</feature>
<dbReference type="Proteomes" id="UP000261811">
    <property type="component" value="Unassembled WGS sequence"/>
</dbReference>
<keyword evidence="1" id="KW-1133">Transmembrane helix</keyword>
<feature type="transmembrane region" description="Helical" evidence="1">
    <location>
        <begin position="344"/>
        <end position="366"/>
    </location>
</feature>
<evidence type="ECO:0000313" key="2">
    <source>
        <dbReference type="EMBL" id="RFU40411.1"/>
    </source>
</evidence>
<feature type="transmembrane region" description="Helical" evidence="1">
    <location>
        <begin position="133"/>
        <end position="154"/>
    </location>
</feature>
<keyword evidence="1" id="KW-0472">Membrane</keyword>
<evidence type="ECO:0000313" key="3">
    <source>
        <dbReference type="Proteomes" id="UP000261811"/>
    </source>
</evidence>
<evidence type="ECO:0000256" key="1">
    <source>
        <dbReference type="SAM" id="Phobius"/>
    </source>
</evidence>
<name>A0A372JK64_9ACTN</name>
<feature type="transmembrane region" description="Helical" evidence="1">
    <location>
        <begin position="298"/>
        <end position="316"/>
    </location>
</feature>
<feature type="transmembrane region" description="Helical" evidence="1">
    <location>
        <begin position="499"/>
        <end position="525"/>
    </location>
</feature>
<dbReference type="OrthoDB" id="2014935at2"/>
<keyword evidence="1" id="KW-0812">Transmembrane</keyword>
<keyword evidence="3" id="KW-1185">Reference proteome</keyword>
<feature type="transmembrane region" description="Helical" evidence="1">
    <location>
        <begin position="160"/>
        <end position="183"/>
    </location>
</feature>
<feature type="transmembrane region" description="Helical" evidence="1">
    <location>
        <begin position="430"/>
        <end position="454"/>
    </location>
</feature>
<reference evidence="2 3" key="1">
    <citation type="submission" date="2018-08" db="EMBL/GenBank/DDBJ databases">
        <title>Actinomadura jelena sp. nov., a novel Actinomycete isolated from soil in Chad.</title>
        <authorList>
            <person name="Shi L."/>
        </authorList>
    </citation>
    <scope>NUCLEOTIDE SEQUENCE [LARGE SCALE GENOMIC DNA]</scope>
    <source>
        <strain evidence="2 3">NEAU-G17</strain>
    </source>
</reference>
<gene>
    <name evidence="2" type="ORF">DZF91_17175</name>
</gene>
<feature type="transmembrane region" description="Helical" evidence="1">
    <location>
        <begin position="239"/>
        <end position="260"/>
    </location>
</feature>
<dbReference type="AlphaFoldDB" id="A0A372JK64"/>
<organism evidence="2 3">
    <name type="scientific">Actinomadura logoneensis</name>
    <dbReference type="NCBI Taxonomy" id="2293572"/>
    <lineage>
        <taxon>Bacteria</taxon>
        <taxon>Bacillati</taxon>
        <taxon>Actinomycetota</taxon>
        <taxon>Actinomycetes</taxon>
        <taxon>Streptosporangiales</taxon>
        <taxon>Thermomonosporaceae</taxon>
        <taxon>Actinomadura</taxon>
    </lineage>
</organism>
<dbReference type="EMBL" id="QURH01000287">
    <property type="protein sequence ID" value="RFU40411.1"/>
    <property type="molecule type" value="Genomic_DNA"/>
</dbReference>
<feature type="transmembrane region" description="Helical" evidence="1">
    <location>
        <begin position="20"/>
        <end position="37"/>
    </location>
</feature>
<accession>A0A372JK64</accession>
<feature type="transmembrane region" description="Helical" evidence="1">
    <location>
        <begin position="395"/>
        <end position="418"/>
    </location>
</feature>